<keyword evidence="6" id="KW-0594">Phospholipid biosynthesis</keyword>
<dbReference type="OrthoDB" id="40021at2759"/>
<protein>
    <submittedName>
        <fullName evidence="9">Ethanolamine-phosphate cytidylyltransferase</fullName>
    </submittedName>
</protein>
<evidence type="ECO:0000256" key="6">
    <source>
        <dbReference type="ARBA" id="ARBA00023209"/>
    </source>
</evidence>
<comment type="caution">
    <text evidence="9">The sequence shown here is derived from an EMBL/GenBank/DDBJ whole genome shotgun (WGS) entry which is preliminary data.</text>
</comment>
<gene>
    <name evidence="9" type="ORF">FBUS_05869</name>
</gene>
<dbReference type="GO" id="GO:0005737">
    <property type="term" value="C:cytoplasm"/>
    <property type="evidence" value="ECO:0007669"/>
    <property type="project" value="TreeGrafter"/>
</dbReference>
<evidence type="ECO:0000313" key="10">
    <source>
        <dbReference type="Proteomes" id="UP000728185"/>
    </source>
</evidence>
<organism evidence="9 10">
    <name type="scientific">Fasciolopsis buskii</name>
    <dbReference type="NCBI Taxonomy" id="27845"/>
    <lineage>
        <taxon>Eukaryota</taxon>
        <taxon>Metazoa</taxon>
        <taxon>Spiralia</taxon>
        <taxon>Lophotrochozoa</taxon>
        <taxon>Platyhelminthes</taxon>
        <taxon>Trematoda</taxon>
        <taxon>Digenea</taxon>
        <taxon>Plagiorchiida</taxon>
        <taxon>Echinostomata</taxon>
        <taxon>Echinostomatoidea</taxon>
        <taxon>Fasciolidae</taxon>
        <taxon>Fasciolopsis</taxon>
    </lineage>
</organism>
<evidence type="ECO:0000256" key="8">
    <source>
        <dbReference type="ARBA" id="ARBA00025707"/>
    </source>
</evidence>
<name>A0A8E0RRH3_9TREM</name>
<dbReference type="SUPFAM" id="SSF52374">
    <property type="entry name" value="Nucleotidylyl transferase"/>
    <property type="match status" value="1"/>
</dbReference>
<evidence type="ECO:0000256" key="1">
    <source>
        <dbReference type="ARBA" id="ARBA00010101"/>
    </source>
</evidence>
<sequence length="127" mass="14128">MGSILTLQERLLSVLACRYVNNVIIDAPYEVPASLLDHFKVDFVAVGLDTKLSPTSDGRDPMRIPKERGIFRRVNSGSSVTTTSVISRILHNRLRYEERNRAKEAREAQAIAALKSSHTCVGPLTIH</sequence>
<dbReference type="InterPro" id="IPR044608">
    <property type="entry name" value="Ect1/PCYT2"/>
</dbReference>
<dbReference type="GO" id="GO:0006646">
    <property type="term" value="P:phosphatidylethanolamine biosynthetic process"/>
    <property type="evidence" value="ECO:0007669"/>
    <property type="project" value="InterPro"/>
</dbReference>
<keyword evidence="3" id="KW-0808">Transferase</keyword>
<keyword evidence="10" id="KW-1185">Reference proteome</keyword>
<evidence type="ECO:0000256" key="3">
    <source>
        <dbReference type="ARBA" id="ARBA00022679"/>
    </source>
</evidence>
<evidence type="ECO:0000256" key="7">
    <source>
        <dbReference type="ARBA" id="ARBA00023264"/>
    </source>
</evidence>
<keyword evidence="4 9" id="KW-0548">Nucleotidyltransferase</keyword>
<dbReference type="EMBL" id="LUCM01006850">
    <property type="protein sequence ID" value="KAA0190676.1"/>
    <property type="molecule type" value="Genomic_DNA"/>
</dbReference>
<proteinExistence type="inferred from homology"/>
<keyword evidence="7" id="KW-1208">Phospholipid metabolism</keyword>
<evidence type="ECO:0000256" key="2">
    <source>
        <dbReference type="ARBA" id="ARBA00022516"/>
    </source>
</evidence>
<dbReference type="Proteomes" id="UP000728185">
    <property type="component" value="Unassembled WGS sequence"/>
</dbReference>
<reference evidence="9" key="1">
    <citation type="submission" date="2019-05" db="EMBL/GenBank/DDBJ databases">
        <title>Annotation for the trematode Fasciolopsis buski.</title>
        <authorList>
            <person name="Choi Y.-J."/>
        </authorList>
    </citation>
    <scope>NUCLEOTIDE SEQUENCE</scope>
    <source>
        <strain evidence="9">HT</strain>
        <tissue evidence="9">Whole worm</tissue>
    </source>
</reference>
<evidence type="ECO:0000313" key="9">
    <source>
        <dbReference type="EMBL" id="KAA0190676.1"/>
    </source>
</evidence>
<dbReference type="AlphaFoldDB" id="A0A8E0RRH3"/>
<accession>A0A8E0RRH3</accession>
<dbReference type="PANTHER" id="PTHR45780:SF2">
    <property type="entry name" value="ETHANOLAMINE-PHOSPHATE CYTIDYLYLTRANSFERASE"/>
    <property type="match status" value="1"/>
</dbReference>
<dbReference type="InterPro" id="IPR014729">
    <property type="entry name" value="Rossmann-like_a/b/a_fold"/>
</dbReference>
<evidence type="ECO:0000256" key="5">
    <source>
        <dbReference type="ARBA" id="ARBA00023098"/>
    </source>
</evidence>
<comment type="pathway">
    <text evidence="8">Phospholipid metabolism.</text>
</comment>
<dbReference type="Gene3D" id="3.40.50.620">
    <property type="entry name" value="HUPs"/>
    <property type="match status" value="1"/>
</dbReference>
<dbReference type="GO" id="GO:0004306">
    <property type="term" value="F:ethanolamine-phosphate cytidylyltransferase activity"/>
    <property type="evidence" value="ECO:0007669"/>
    <property type="project" value="InterPro"/>
</dbReference>
<keyword evidence="5" id="KW-0443">Lipid metabolism</keyword>
<keyword evidence="2" id="KW-0444">Lipid biosynthesis</keyword>
<evidence type="ECO:0000256" key="4">
    <source>
        <dbReference type="ARBA" id="ARBA00022695"/>
    </source>
</evidence>
<dbReference type="PANTHER" id="PTHR45780">
    <property type="entry name" value="ETHANOLAMINE-PHOSPHATE CYTIDYLYLTRANSFERASE"/>
    <property type="match status" value="1"/>
</dbReference>
<comment type="similarity">
    <text evidence="1">Belongs to the cytidylyltransferase family.</text>
</comment>